<feature type="transmembrane region" description="Helical" evidence="9">
    <location>
        <begin position="233"/>
        <end position="254"/>
    </location>
</feature>
<dbReference type="CDD" id="cd06261">
    <property type="entry name" value="TM_PBP2"/>
    <property type="match status" value="1"/>
</dbReference>
<dbReference type="SUPFAM" id="SSF161098">
    <property type="entry name" value="MetI-like"/>
    <property type="match status" value="1"/>
</dbReference>
<proteinExistence type="inferred from homology"/>
<evidence type="ECO:0000256" key="9">
    <source>
        <dbReference type="RuleBase" id="RU363032"/>
    </source>
</evidence>
<reference evidence="11" key="2">
    <citation type="submission" date="2023-02" db="EMBL/GenBank/DDBJ databases">
        <authorList>
            <person name="Sun Q."/>
            <person name="Mori K."/>
        </authorList>
    </citation>
    <scope>NUCLEOTIDE SEQUENCE</scope>
    <source>
        <strain evidence="11">NBRC 112290</strain>
    </source>
</reference>
<keyword evidence="5" id="KW-0762">Sugar transport</keyword>
<keyword evidence="4" id="KW-1003">Cell membrane</keyword>
<gene>
    <name evidence="11" type="ORF">GCM10025875_09850</name>
</gene>
<evidence type="ECO:0000256" key="8">
    <source>
        <dbReference type="ARBA" id="ARBA00023136"/>
    </source>
</evidence>
<keyword evidence="6 9" id="KW-0812">Transmembrane</keyword>
<evidence type="ECO:0000256" key="2">
    <source>
        <dbReference type="ARBA" id="ARBA00009047"/>
    </source>
</evidence>
<dbReference type="Pfam" id="PF00528">
    <property type="entry name" value="BPD_transp_1"/>
    <property type="match status" value="1"/>
</dbReference>
<keyword evidence="12" id="KW-1185">Reference proteome</keyword>
<keyword evidence="8 9" id="KW-0472">Membrane</keyword>
<feature type="transmembrane region" description="Helical" evidence="9">
    <location>
        <begin position="56"/>
        <end position="82"/>
    </location>
</feature>
<comment type="similarity">
    <text evidence="2">Belongs to the binding-protein-dependent transport system permease family. MalFG subfamily.</text>
</comment>
<evidence type="ECO:0000313" key="11">
    <source>
        <dbReference type="EMBL" id="GMA30993.1"/>
    </source>
</evidence>
<evidence type="ECO:0000256" key="5">
    <source>
        <dbReference type="ARBA" id="ARBA00022597"/>
    </source>
</evidence>
<organism evidence="11 12">
    <name type="scientific">Litorihabitans aurantiacus</name>
    <dbReference type="NCBI Taxonomy" id="1930061"/>
    <lineage>
        <taxon>Bacteria</taxon>
        <taxon>Bacillati</taxon>
        <taxon>Actinomycetota</taxon>
        <taxon>Actinomycetes</taxon>
        <taxon>Micrococcales</taxon>
        <taxon>Beutenbergiaceae</taxon>
        <taxon>Litorihabitans</taxon>
    </lineage>
</organism>
<dbReference type="InterPro" id="IPR000515">
    <property type="entry name" value="MetI-like"/>
</dbReference>
<evidence type="ECO:0000256" key="1">
    <source>
        <dbReference type="ARBA" id="ARBA00004651"/>
    </source>
</evidence>
<comment type="caution">
    <text evidence="11">The sequence shown here is derived from an EMBL/GenBank/DDBJ whole genome shotgun (WGS) entry which is preliminary data.</text>
</comment>
<reference evidence="11" key="1">
    <citation type="journal article" date="2014" name="Int. J. Syst. Evol. Microbiol.">
        <title>Complete genome sequence of Corynebacterium casei LMG S-19264T (=DSM 44701T), isolated from a smear-ripened cheese.</title>
        <authorList>
            <consortium name="US DOE Joint Genome Institute (JGI-PGF)"/>
            <person name="Walter F."/>
            <person name="Albersmeier A."/>
            <person name="Kalinowski J."/>
            <person name="Ruckert C."/>
        </authorList>
    </citation>
    <scope>NUCLEOTIDE SEQUENCE</scope>
    <source>
        <strain evidence="11">NBRC 112290</strain>
    </source>
</reference>
<evidence type="ECO:0000256" key="6">
    <source>
        <dbReference type="ARBA" id="ARBA00022692"/>
    </source>
</evidence>
<evidence type="ECO:0000313" key="12">
    <source>
        <dbReference type="Proteomes" id="UP001157161"/>
    </source>
</evidence>
<accession>A0AA37UHR5</accession>
<dbReference type="GO" id="GO:0005886">
    <property type="term" value="C:plasma membrane"/>
    <property type="evidence" value="ECO:0007669"/>
    <property type="project" value="UniProtKB-SubCell"/>
</dbReference>
<dbReference type="Gene3D" id="1.10.3720.10">
    <property type="entry name" value="MetI-like"/>
    <property type="match status" value="1"/>
</dbReference>
<evidence type="ECO:0000256" key="7">
    <source>
        <dbReference type="ARBA" id="ARBA00022989"/>
    </source>
</evidence>
<evidence type="ECO:0000256" key="4">
    <source>
        <dbReference type="ARBA" id="ARBA00022475"/>
    </source>
</evidence>
<dbReference type="InterPro" id="IPR035906">
    <property type="entry name" value="MetI-like_sf"/>
</dbReference>
<feature type="transmembrane region" description="Helical" evidence="9">
    <location>
        <begin position="174"/>
        <end position="199"/>
    </location>
</feature>
<evidence type="ECO:0000259" key="10">
    <source>
        <dbReference type="PROSITE" id="PS50928"/>
    </source>
</evidence>
<dbReference type="PANTHER" id="PTHR32243:SF50">
    <property type="entry name" value="MALTOSE_MALTODEXTRIN TRANSPORT SYSTEM PERMEASE PROTEIN MALG"/>
    <property type="match status" value="1"/>
</dbReference>
<feature type="transmembrane region" description="Helical" evidence="9">
    <location>
        <begin position="131"/>
        <end position="153"/>
    </location>
</feature>
<sequence length="269" mass="29023">MGVLACIYAVIPILYIVSAALNPIGSVASTDLIPRVISFVNFEQLWSNPSRPFFRWALNTVVVAAVVVLVQLLFSCFAAYAFSRFRFRGRRAGLLSLLLILMFPQILVTVALFQMFSVVGEVLPAFGLDSLAGYILIMLGGSLGQVYLIKGFFDTVPIELDEAAKIDGAGHFQVFVRILLPLLQSILVISGLLVFVGVIGEFLLASIFLRSTDVKTIAVGMQGVLAADQSNNLGWFAAGSVVIAVPIILLFQYLQRYIIGGITSGAVKG</sequence>
<comment type="subcellular location">
    <subcellularLocation>
        <location evidence="1 9">Cell membrane</location>
        <topology evidence="1 9">Multi-pass membrane protein</topology>
    </subcellularLocation>
</comment>
<feature type="transmembrane region" description="Helical" evidence="9">
    <location>
        <begin position="94"/>
        <end position="119"/>
    </location>
</feature>
<dbReference type="GO" id="GO:0015423">
    <property type="term" value="F:ABC-type maltose transporter activity"/>
    <property type="evidence" value="ECO:0007669"/>
    <property type="project" value="TreeGrafter"/>
</dbReference>
<dbReference type="Proteomes" id="UP001157161">
    <property type="component" value="Unassembled WGS sequence"/>
</dbReference>
<name>A0AA37UHR5_9MICO</name>
<dbReference type="AlphaFoldDB" id="A0AA37UHR5"/>
<keyword evidence="7 9" id="KW-1133">Transmembrane helix</keyword>
<dbReference type="GO" id="GO:0042956">
    <property type="term" value="P:maltodextrin transmembrane transport"/>
    <property type="evidence" value="ECO:0007669"/>
    <property type="project" value="TreeGrafter"/>
</dbReference>
<protein>
    <submittedName>
        <fullName evidence="11">Sugar ABC transporter permease</fullName>
    </submittedName>
</protein>
<dbReference type="PROSITE" id="PS50928">
    <property type="entry name" value="ABC_TM1"/>
    <property type="match status" value="1"/>
</dbReference>
<keyword evidence="3 9" id="KW-0813">Transport</keyword>
<dbReference type="PANTHER" id="PTHR32243">
    <property type="entry name" value="MALTOSE TRANSPORT SYSTEM PERMEASE-RELATED"/>
    <property type="match status" value="1"/>
</dbReference>
<feature type="domain" description="ABC transmembrane type-1" evidence="10">
    <location>
        <begin position="57"/>
        <end position="254"/>
    </location>
</feature>
<dbReference type="EMBL" id="BSUM01000001">
    <property type="protein sequence ID" value="GMA30993.1"/>
    <property type="molecule type" value="Genomic_DNA"/>
</dbReference>
<evidence type="ECO:0000256" key="3">
    <source>
        <dbReference type="ARBA" id="ARBA00022448"/>
    </source>
</evidence>
<dbReference type="InterPro" id="IPR050901">
    <property type="entry name" value="BP-dep_ABC_trans_perm"/>
</dbReference>